<evidence type="ECO:0000313" key="3">
    <source>
        <dbReference type="EMBL" id="GAA5530531.1"/>
    </source>
</evidence>
<evidence type="ECO:0000259" key="2">
    <source>
        <dbReference type="Pfam" id="PF07593"/>
    </source>
</evidence>
<protein>
    <recommendedName>
        <fullName evidence="2">ASPIC/UnbV domain-containing protein</fullName>
    </recommendedName>
</protein>
<dbReference type="Proteomes" id="UP001428290">
    <property type="component" value="Unassembled WGS sequence"/>
</dbReference>
<accession>A0ABP9X7Y4</accession>
<dbReference type="SUPFAM" id="SSF69318">
    <property type="entry name" value="Integrin alpha N-terminal domain"/>
    <property type="match status" value="1"/>
</dbReference>
<dbReference type="InterPro" id="IPR011519">
    <property type="entry name" value="UnbV_ASPIC"/>
</dbReference>
<gene>
    <name evidence="3" type="ORF">Hgul01_04350</name>
</gene>
<dbReference type="InterPro" id="IPR013517">
    <property type="entry name" value="FG-GAP"/>
</dbReference>
<comment type="caution">
    <text evidence="3">The sequence shown here is derived from an EMBL/GenBank/DDBJ whole genome shotgun (WGS) entry which is preliminary data.</text>
</comment>
<dbReference type="Pfam" id="PF07593">
    <property type="entry name" value="UnbV_ASPIC"/>
    <property type="match status" value="1"/>
</dbReference>
<dbReference type="Pfam" id="PF01839">
    <property type="entry name" value="FG-GAP"/>
    <property type="match status" value="1"/>
</dbReference>
<evidence type="ECO:0000313" key="4">
    <source>
        <dbReference type="Proteomes" id="UP001428290"/>
    </source>
</evidence>
<dbReference type="Pfam" id="PF13517">
    <property type="entry name" value="FG-GAP_3"/>
    <property type="match status" value="1"/>
</dbReference>
<name>A0ABP9X7Y4_9CHLR</name>
<sequence>MKQTLLKYQTQLLAVAVLVGTFIVAQPPTLSQAEQADLSQSFGFAQQPLTPLAGHTQRFIRPVNPSLVHIDAWISSVGAAIALNDLDNDGLSNDICYVDTRIDQVVVQPAQASNARYPAFALDPSSLKYDASTMAPMGCLPSDINEDGMLDLIVYYWGRTPIIFVQQYQGANVDLSSQSYVAQELVTTGERWFTNTGLVSDFDGDGHQDLLFANYFPDGAAILDAKSSRKQTMQASMSRAFNGGDKHFFLWQQTSAEQAPFVAVPDVLSGELNHGWTLALGTYDFNNDLLPELYIGNDFGPDRFLINRSTPGTIKLELAEGSGGFTIPTSKVLGHDSFKGMGVDFSDLNSDQHPDIFVSNITTPFGLHESNFAYVSDPSAKLDQSELPDYTDQSEQLGFGRSGWAWDIKLADFNNDQRDEILQATGFVKGNINRWPELQELATGNDQLLADPASWPRFSAGDDIAGHQINPFFSQAADGRYYDLAKPLGFAPTVSRGIAVGDVDGDGKLDFAAANQWEDSIFYHNTSQNSNQALGLRLRIATDDKASSVTGFQPTSAAIPAIGAHVTVKLPDGRTLTSQVDGGNGHSGKRSYDLHFGLGALDPQTQLEVTLRWRGLDGSVQTSVVQLSPGNHTLVLGQ</sequence>
<organism evidence="3 4">
    <name type="scientific">Herpetosiphon gulosus</name>
    <dbReference type="NCBI Taxonomy" id="1973496"/>
    <lineage>
        <taxon>Bacteria</taxon>
        <taxon>Bacillati</taxon>
        <taxon>Chloroflexota</taxon>
        <taxon>Chloroflexia</taxon>
        <taxon>Herpetosiphonales</taxon>
        <taxon>Herpetosiphonaceae</taxon>
        <taxon>Herpetosiphon</taxon>
    </lineage>
</organism>
<dbReference type="InterPro" id="IPR028994">
    <property type="entry name" value="Integrin_alpha_N"/>
</dbReference>
<evidence type="ECO:0000256" key="1">
    <source>
        <dbReference type="ARBA" id="ARBA00022729"/>
    </source>
</evidence>
<keyword evidence="4" id="KW-1185">Reference proteome</keyword>
<dbReference type="EMBL" id="BAABRU010000019">
    <property type="protein sequence ID" value="GAA5530531.1"/>
    <property type="molecule type" value="Genomic_DNA"/>
</dbReference>
<feature type="domain" description="ASPIC/UnbV" evidence="2">
    <location>
        <begin position="561"/>
        <end position="622"/>
    </location>
</feature>
<dbReference type="PANTHER" id="PTHR16026">
    <property type="entry name" value="CARTILAGE ACIDIC PROTEIN 1"/>
    <property type="match status" value="1"/>
</dbReference>
<dbReference type="RefSeq" id="WP_345724130.1">
    <property type="nucleotide sequence ID" value="NZ_BAABRU010000019.1"/>
</dbReference>
<dbReference type="Gene3D" id="2.130.10.130">
    <property type="entry name" value="Integrin alpha, N-terminal"/>
    <property type="match status" value="1"/>
</dbReference>
<dbReference type="PANTHER" id="PTHR16026:SF0">
    <property type="entry name" value="CARTILAGE ACIDIC PROTEIN 1"/>
    <property type="match status" value="1"/>
</dbReference>
<proteinExistence type="predicted"/>
<keyword evidence="1" id="KW-0732">Signal</keyword>
<reference evidence="3 4" key="1">
    <citation type="submission" date="2024-02" db="EMBL/GenBank/DDBJ databases">
        <title>Herpetosiphon gulosus NBRC 112829.</title>
        <authorList>
            <person name="Ichikawa N."/>
            <person name="Katano-Makiyama Y."/>
            <person name="Hidaka K."/>
        </authorList>
    </citation>
    <scope>NUCLEOTIDE SEQUENCE [LARGE SCALE GENOMIC DNA]</scope>
    <source>
        <strain evidence="3 4">NBRC 112829</strain>
    </source>
</reference>
<dbReference type="InterPro" id="IPR027039">
    <property type="entry name" value="Crtac1"/>
</dbReference>